<dbReference type="PANTHER" id="PTHR45947:SF14">
    <property type="entry name" value="SLL1723 PROTEIN"/>
    <property type="match status" value="1"/>
</dbReference>
<proteinExistence type="predicted"/>
<sequence>MLSDITVPARPAAPLIGYVLKMYPRFSETFVVTEILAREAQGERIEIFALRPTDDTRFHAELARVQAPVRAIPVPKRLSIAWATLRSAGADPELAAAVARHLSELAELEPDDAVQAVEVARQSRMRGVTHLHAHFGSAATTIARLAGRLAGIPYSFTAHAKDIFHESVSREDLARKLDDAAFAVTVSDYNLAHLRAEFGDGPRLHRVYNGLELDRFPFVPPAARADEVRLLAVGRLVEKKGFGLLVRAVERLRARGVAVRLDIVGDGELGPDLRAQIDASPVRDAVRMLGARSQDEVAQCLREADVFVAPCLVGADGNADGLPTVLLEAMASGVPCVSTAVTGIPEIIRDGETGVLCAPGDVADLAEALARACAADFPAEPIARRARRLIEREFDARRLAADLAELTGAVARDERRAA</sequence>
<evidence type="ECO:0000313" key="2">
    <source>
        <dbReference type="Proteomes" id="UP000509638"/>
    </source>
</evidence>
<dbReference type="RefSeq" id="WP_178011516.1">
    <property type="nucleotide sequence ID" value="NZ_CP058316.1"/>
</dbReference>
<reference evidence="1 2" key="1">
    <citation type="submission" date="2020-06" db="EMBL/GenBank/DDBJ databases">
        <authorList>
            <person name="Jo H."/>
        </authorList>
    </citation>
    <scope>NUCLEOTIDE SEQUENCE [LARGE SCALE GENOMIC DNA]</scope>
    <source>
        <strain evidence="1 2">I46</strain>
    </source>
</reference>
<dbReference type="EMBL" id="CP058316">
    <property type="protein sequence ID" value="QLD11521.1"/>
    <property type="molecule type" value="Genomic_DNA"/>
</dbReference>
<keyword evidence="1" id="KW-0808">Transferase</keyword>
<dbReference type="GO" id="GO:0016757">
    <property type="term" value="F:glycosyltransferase activity"/>
    <property type="evidence" value="ECO:0007669"/>
    <property type="project" value="TreeGrafter"/>
</dbReference>
<dbReference type="Proteomes" id="UP000509638">
    <property type="component" value="Chromosome"/>
</dbReference>
<dbReference type="PANTHER" id="PTHR45947">
    <property type="entry name" value="SULFOQUINOVOSYL TRANSFERASE SQD2"/>
    <property type="match status" value="1"/>
</dbReference>
<organism evidence="1 2">
    <name type="scientific">Microbacterium oleivorans</name>
    <dbReference type="NCBI Taxonomy" id="273677"/>
    <lineage>
        <taxon>Bacteria</taxon>
        <taxon>Bacillati</taxon>
        <taxon>Actinomycetota</taxon>
        <taxon>Actinomycetes</taxon>
        <taxon>Micrococcales</taxon>
        <taxon>Microbacteriaceae</taxon>
        <taxon>Microbacterium</taxon>
    </lineage>
</organism>
<dbReference type="Gene3D" id="3.40.50.2000">
    <property type="entry name" value="Glycogen Phosphorylase B"/>
    <property type="match status" value="2"/>
</dbReference>
<accession>A0A7D5IQ99</accession>
<gene>
    <name evidence="1" type="ORF">HW566_06880</name>
</gene>
<evidence type="ECO:0000313" key="1">
    <source>
        <dbReference type="EMBL" id="QLD11521.1"/>
    </source>
</evidence>
<name>A0A7D5IQ99_9MICO</name>
<dbReference type="Pfam" id="PF13692">
    <property type="entry name" value="Glyco_trans_1_4"/>
    <property type="match status" value="1"/>
</dbReference>
<dbReference type="AlphaFoldDB" id="A0A7D5IQ99"/>
<dbReference type="InterPro" id="IPR050194">
    <property type="entry name" value="Glycosyltransferase_grp1"/>
</dbReference>
<dbReference type="SUPFAM" id="SSF53756">
    <property type="entry name" value="UDP-Glycosyltransferase/glycogen phosphorylase"/>
    <property type="match status" value="1"/>
</dbReference>
<protein>
    <submittedName>
        <fullName evidence="1">Glycosyltransferase</fullName>
    </submittedName>
</protein>